<keyword evidence="7 12" id="KW-0997">Cell inner membrane</keyword>
<dbReference type="EMBL" id="OFTH01000049">
    <property type="protein sequence ID" value="SOZ73968.1"/>
    <property type="molecule type" value="Genomic_DNA"/>
</dbReference>
<keyword evidence="5 12" id="KW-0813">Transport</keyword>
<evidence type="ECO:0000256" key="7">
    <source>
        <dbReference type="ARBA" id="ARBA00022519"/>
    </source>
</evidence>
<keyword evidence="9 12" id="KW-0201">Cytochrome c-type biogenesis</keyword>
<reference evidence="13" key="1">
    <citation type="submission" date="2018-01" db="EMBL/GenBank/DDBJ databases">
        <authorList>
            <person name="Clerissi C."/>
        </authorList>
    </citation>
    <scope>NUCLEOTIDE SEQUENCE</scope>
    <source>
        <strain evidence="13">Cupriavidus taiwanensis STM 8556</strain>
    </source>
</reference>
<comment type="subcellular location">
    <subcellularLocation>
        <location evidence="2 12">Cell inner membrane</location>
        <topology evidence="2 12">Single-pass membrane protein</topology>
    </subcellularLocation>
</comment>
<dbReference type="GO" id="GO:0017004">
    <property type="term" value="P:cytochrome complex assembly"/>
    <property type="evidence" value="ECO:0007669"/>
    <property type="project" value="UniProtKB-KW"/>
</dbReference>
<feature type="transmembrane region" description="Helical" evidence="12">
    <location>
        <begin position="16"/>
        <end position="38"/>
    </location>
</feature>
<evidence type="ECO:0000256" key="1">
    <source>
        <dbReference type="ARBA" id="ARBA00002442"/>
    </source>
</evidence>
<evidence type="ECO:0000256" key="6">
    <source>
        <dbReference type="ARBA" id="ARBA00022475"/>
    </source>
</evidence>
<name>A0A375EB30_9BURK</name>
<protein>
    <recommendedName>
        <fullName evidence="4 12">Heme exporter protein D</fullName>
    </recommendedName>
</protein>
<sequence length="55" mass="5875">MTLSSLLPALLADGRHGIFIAGAFGVSALLLALELALLARRSRATRRQADWEAGR</sequence>
<dbReference type="InterPro" id="IPR007078">
    <property type="entry name" value="Haem_export_protD_CcmD"/>
</dbReference>
<dbReference type="AlphaFoldDB" id="A0A375EB30"/>
<evidence type="ECO:0000256" key="5">
    <source>
        <dbReference type="ARBA" id="ARBA00022448"/>
    </source>
</evidence>
<keyword evidence="11 12" id="KW-0472">Membrane</keyword>
<dbReference type="Proteomes" id="UP000256952">
    <property type="component" value="Chromosome CBM2613_b"/>
</dbReference>
<evidence type="ECO:0000256" key="3">
    <source>
        <dbReference type="ARBA" id="ARBA00008741"/>
    </source>
</evidence>
<keyword evidence="8 12" id="KW-0812">Transmembrane</keyword>
<keyword evidence="10 12" id="KW-1133">Transmembrane helix</keyword>
<evidence type="ECO:0000256" key="4">
    <source>
        <dbReference type="ARBA" id="ARBA00016461"/>
    </source>
</evidence>
<accession>A0A375EB30</accession>
<comment type="caution">
    <text evidence="13">The sequence shown here is derived from an EMBL/GenBank/DDBJ whole genome shotgun (WGS) entry which is preliminary data.</text>
</comment>
<evidence type="ECO:0000256" key="12">
    <source>
        <dbReference type="RuleBase" id="RU363101"/>
    </source>
</evidence>
<comment type="similarity">
    <text evidence="3 12">Belongs to the CcmD/CycX/HelD family.</text>
</comment>
<dbReference type="RefSeq" id="WP_116332011.1">
    <property type="nucleotide sequence ID" value="NZ_LT992560.1"/>
</dbReference>
<evidence type="ECO:0000256" key="10">
    <source>
        <dbReference type="ARBA" id="ARBA00022989"/>
    </source>
</evidence>
<dbReference type="GO" id="GO:0015886">
    <property type="term" value="P:heme transport"/>
    <property type="evidence" value="ECO:0007669"/>
    <property type="project" value="InterPro"/>
</dbReference>
<evidence type="ECO:0000256" key="2">
    <source>
        <dbReference type="ARBA" id="ARBA00004377"/>
    </source>
</evidence>
<keyword evidence="6 12" id="KW-1003">Cell membrane</keyword>
<comment type="function">
    <text evidence="1 12">Required for the export of heme to the periplasm for the biogenesis of c-type cytochromes.</text>
</comment>
<proteinExistence type="inferred from homology"/>
<organism evidence="13">
    <name type="scientific">Cupriavidus taiwanensis</name>
    <dbReference type="NCBI Taxonomy" id="164546"/>
    <lineage>
        <taxon>Bacteria</taxon>
        <taxon>Pseudomonadati</taxon>
        <taxon>Pseudomonadota</taxon>
        <taxon>Betaproteobacteria</taxon>
        <taxon>Burkholderiales</taxon>
        <taxon>Burkholderiaceae</taxon>
        <taxon>Cupriavidus</taxon>
    </lineage>
</organism>
<evidence type="ECO:0000256" key="11">
    <source>
        <dbReference type="ARBA" id="ARBA00023136"/>
    </source>
</evidence>
<evidence type="ECO:0000256" key="8">
    <source>
        <dbReference type="ARBA" id="ARBA00022692"/>
    </source>
</evidence>
<gene>
    <name evidence="13" type="primary">ccmD</name>
    <name evidence="13" type="ORF">CBM2613_B70035</name>
</gene>
<evidence type="ECO:0000256" key="9">
    <source>
        <dbReference type="ARBA" id="ARBA00022748"/>
    </source>
</evidence>
<evidence type="ECO:0000313" key="13">
    <source>
        <dbReference type="EMBL" id="SOZ73968.1"/>
    </source>
</evidence>
<dbReference type="NCBIfam" id="TIGR03141">
    <property type="entry name" value="cytochro_ccmD"/>
    <property type="match status" value="1"/>
</dbReference>
<dbReference type="Pfam" id="PF04995">
    <property type="entry name" value="CcmD"/>
    <property type="match status" value="1"/>
</dbReference>
<dbReference type="GO" id="GO:0005886">
    <property type="term" value="C:plasma membrane"/>
    <property type="evidence" value="ECO:0007669"/>
    <property type="project" value="UniProtKB-SubCell"/>
</dbReference>